<dbReference type="AlphaFoldDB" id="A0A4V2QFU4"/>
<dbReference type="PANTHER" id="PTHR32196:SF21">
    <property type="entry name" value="ABC TRANSPORTER PERMEASE PROTEIN YPHD-RELATED"/>
    <property type="match status" value="1"/>
</dbReference>
<feature type="transmembrane region" description="Helical" evidence="8">
    <location>
        <begin position="56"/>
        <end position="76"/>
    </location>
</feature>
<dbReference type="CDD" id="cd06579">
    <property type="entry name" value="TM_PBP1_transp_AraH_like"/>
    <property type="match status" value="1"/>
</dbReference>
<feature type="transmembrane region" description="Helical" evidence="8">
    <location>
        <begin position="182"/>
        <end position="204"/>
    </location>
</feature>
<feature type="transmembrane region" description="Helical" evidence="8">
    <location>
        <begin position="114"/>
        <end position="138"/>
    </location>
</feature>
<keyword evidence="4" id="KW-0997">Cell inner membrane</keyword>
<evidence type="ECO:0000313" key="10">
    <source>
        <dbReference type="Proteomes" id="UP000295008"/>
    </source>
</evidence>
<evidence type="ECO:0000256" key="6">
    <source>
        <dbReference type="ARBA" id="ARBA00022989"/>
    </source>
</evidence>
<feature type="transmembrane region" description="Helical" evidence="8">
    <location>
        <begin position="287"/>
        <end position="306"/>
    </location>
</feature>
<feature type="transmembrane region" description="Helical" evidence="8">
    <location>
        <begin position="83"/>
        <end position="102"/>
    </location>
</feature>
<evidence type="ECO:0000256" key="5">
    <source>
        <dbReference type="ARBA" id="ARBA00022692"/>
    </source>
</evidence>
<gene>
    <name evidence="9" type="ORF">EDC14_1005149</name>
</gene>
<keyword evidence="10" id="KW-1185">Reference proteome</keyword>
<dbReference type="Pfam" id="PF02653">
    <property type="entry name" value="BPD_transp_2"/>
    <property type="match status" value="1"/>
</dbReference>
<keyword evidence="3" id="KW-1003">Cell membrane</keyword>
<dbReference type="RefSeq" id="WP_243662830.1">
    <property type="nucleotide sequence ID" value="NZ_SLUN01000005.1"/>
</dbReference>
<sequence>MSSNETRIDLAKFSFLRYMSRDGNLMRLVLITAAIFALMSILSPDRFLTFDNFDSMAYQFPEFGILSLAMMITMLTGGIDLSIVGIANLSGVFAALMMLHTIPDGASTSQILTGIMAAVLLAMATGAGCGFINGLLIAKINIPPILATLGTMQFFTGIAIVVTKGYAIFGLPDQFSFIGNEAIGIFPVPFLIFAAFAWLFSLLLNKTGYGTKLYMMGTNATAAKFSGINNTMMLVKTYMLSGLVAALAGLVIVARTNSAKADYGTSYTLQAILIAVMGGVNPNGGFGTIAGIVLAVLTLQFLSSGFNMLGFSNFFKDFIWGAVLIFIMVVNFIFNNRRAKRRK</sequence>
<evidence type="ECO:0000256" key="7">
    <source>
        <dbReference type="ARBA" id="ARBA00023136"/>
    </source>
</evidence>
<comment type="caution">
    <text evidence="9">The sequence shown here is derived from an EMBL/GenBank/DDBJ whole genome shotgun (WGS) entry which is preliminary data.</text>
</comment>
<feature type="transmembrane region" description="Helical" evidence="8">
    <location>
        <begin position="238"/>
        <end position="257"/>
    </location>
</feature>
<keyword evidence="5 8" id="KW-0812">Transmembrane</keyword>
<keyword evidence="2" id="KW-0813">Transport</keyword>
<comment type="subcellular location">
    <subcellularLocation>
        <location evidence="1">Cell membrane</location>
        <topology evidence="1">Multi-pass membrane protein</topology>
    </subcellularLocation>
</comment>
<dbReference type="GO" id="GO:0005886">
    <property type="term" value="C:plasma membrane"/>
    <property type="evidence" value="ECO:0007669"/>
    <property type="project" value="UniProtKB-SubCell"/>
</dbReference>
<keyword evidence="6 8" id="KW-1133">Transmembrane helix</keyword>
<feature type="transmembrane region" description="Helical" evidence="8">
    <location>
        <begin position="25"/>
        <end position="44"/>
    </location>
</feature>
<name>A0A4V2QFU4_HYDET</name>
<evidence type="ECO:0000313" key="9">
    <source>
        <dbReference type="EMBL" id="TCL73287.1"/>
    </source>
</evidence>
<keyword evidence="7 8" id="KW-0472">Membrane</keyword>
<proteinExistence type="predicted"/>
<dbReference type="InterPro" id="IPR001851">
    <property type="entry name" value="ABC_transp_permease"/>
</dbReference>
<accession>A0A4V2QFU4</accession>
<keyword evidence="9" id="KW-0762">Sugar transport</keyword>
<evidence type="ECO:0000256" key="8">
    <source>
        <dbReference type="SAM" id="Phobius"/>
    </source>
</evidence>
<organism evidence="9 10">
    <name type="scientific">Hydrogenispora ethanolica</name>
    <dbReference type="NCBI Taxonomy" id="1082276"/>
    <lineage>
        <taxon>Bacteria</taxon>
        <taxon>Bacillati</taxon>
        <taxon>Bacillota</taxon>
        <taxon>Hydrogenispora</taxon>
    </lineage>
</organism>
<dbReference type="PANTHER" id="PTHR32196">
    <property type="entry name" value="ABC TRANSPORTER PERMEASE PROTEIN YPHD-RELATED-RELATED"/>
    <property type="match status" value="1"/>
</dbReference>
<feature type="transmembrane region" description="Helical" evidence="8">
    <location>
        <begin position="263"/>
        <end position="280"/>
    </location>
</feature>
<evidence type="ECO:0000256" key="4">
    <source>
        <dbReference type="ARBA" id="ARBA00022519"/>
    </source>
</evidence>
<evidence type="ECO:0000256" key="2">
    <source>
        <dbReference type="ARBA" id="ARBA00022448"/>
    </source>
</evidence>
<feature type="transmembrane region" description="Helical" evidence="8">
    <location>
        <begin position="318"/>
        <end position="334"/>
    </location>
</feature>
<dbReference type="Proteomes" id="UP000295008">
    <property type="component" value="Unassembled WGS sequence"/>
</dbReference>
<evidence type="ECO:0000256" key="3">
    <source>
        <dbReference type="ARBA" id="ARBA00022475"/>
    </source>
</evidence>
<dbReference type="GO" id="GO:0022857">
    <property type="term" value="F:transmembrane transporter activity"/>
    <property type="evidence" value="ECO:0007669"/>
    <property type="project" value="InterPro"/>
</dbReference>
<reference evidence="9 10" key="1">
    <citation type="submission" date="2019-03" db="EMBL/GenBank/DDBJ databases">
        <title>Genomic Encyclopedia of Type Strains, Phase IV (KMG-IV): sequencing the most valuable type-strain genomes for metagenomic binning, comparative biology and taxonomic classification.</title>
        <authorList>
            <person name="Goeker M."/>
        </authorList>
    </citation>
    <scope>NUCLEOTIDE SEQUENCE [LARGE SCALE GENOMIC DNA]</scope>
    <source>
        <strain evidence="9 10">LX-B</strain>
    </source>
</reference>
<protein>
    <submittedName>
        <fullName evidence="9">Simple sugar transport system permease protein</fullName>
    </submittedName>
</protein>
<dbReference type="EMBL" id="SLUN01000005">
    <property type="protein sequence ID" value="TCL73287.1"/>
    <property type="molecule type" value="Genomic_DNA"/>
</dbReference>
<evidence type="ECO:0000256" key="1">
    <source>
        <dbReference type="ARBA" id="ARBA00004651"/>
    </source>
</evidence>
<feature type="transmembrane region" description="Helical" evidence="8">
    <location>
        <begin position="145"/>
        <end position="162"/>
    </location>
</feature>